<keyword evidence="3" id="KW-1185">Reference proteome</keyword>
<reference evidence="2" key="1">
    <citation type="submission" date="2021-01" db="EMBL/GenBank/DDBJ databases">
        <title>Whole genome shotgun sequence of Virgisporangium ochraceum NBRC 16418.</title>
        <authorList>
            <person name="Komaki H."/>
            <person name="Tamura T."/>
        </authorList>
    </citation>
    <scope>NUCLEOTIDE SEQUENCE</scope>
    <source>
        <strain evidence="2">NBRC 16418</strain>
    </source>
</reference>
<feature type="domain" description="Gp5/Type VI secretion system Vgr protein OB-fold" evidence="1">
    <location>
        <begin position="371"/>
        <end position="444"/>
    </location>
</feature>
<dbReference type="Pfam" id="PF05954">
    <property type="entry name" value="Phage_GPD"/>
    <property type="match status" value="1"/>
</dbReference>
<protein>
    <submittedName>
        <fullName evidence="2">Type IV secretion protein Rhs</fullName>
    </submittedName>
</protein>
<organism evidence="2 3">
    <name type="scientific">Virgisporangium ochraceum</name>
    <dbReference type="NCBI Taxonomy" id="65505"/>
    <lineage>
        <taxon>Bacteria</taxon>
        <taxon>Bacillati</taxon>
        <taxon>Actinomycetota</taxon>
        <taxon>Actinomycetes</taxon>
        <taxon>Micromonosporales</taxon>
        <taxon>Micromonosporaceae</taxon>
        <taxon>Virgisporangium</taxon>
    </lineage>
</organism>
<dbReference type="Gene3D" id="2.40.50.230">
    <property type="entry name" value="Gp5 N-terminal domain"/>
    <property type="match status" value="1"/>
</dbReference>
<dbReference type="EMBL" id="BOPH01000026">
    <property type="protein sequence ID" value="GIJ67474.1"/>
    <property type="molecule type" value="Genomic_DNA"/>
</dbReference>
<dbReference type="AlphaFoldDB" id="A0A8J3ZNC7"/>
<dbReference type="InterPro" id="IPR006531">
    <property type="entry name" value="Gp5/Vgr_OB"/>
</dbReference>
<dbReference type="Pfam" id="PF04717">
    <property type="entry name" value="Phage_base_V"/>
    <property type="match status" value="1"/>
</dbReference>
<dbReference type="Proteomes" id="UP000635606">
    <property type="component" value="Unassembled WGS sequence"/>
</dbReference>
<gene>
    <name evidence="2" type="ORF">Voc01_023910</name>
</gene>
<name>A0A8J3ZNC7_9ACTN</name>
<dbReference type="InterPro" id="IPR047702">
    <property type="entry name" value="VgrG-rel"/>
</dbReference>
<proteinExistence type="predicted"/>
<dbReference type="SUPFAM" id="SSF69255">
    <property type="entry name" value="gp5 N-terminal domain-like"/>
    <property type="match status" value="1"/>
</dbReference>
<dbReference type="SUPFAM" id="SSF69279">
    <property type="entry name" value="Phage tail proteins"/>
    <property type="match status" value="1"/>
</dbReference>
<sequence length="550" mass="59355">MAEKRLDGVVITADGRPLPADLYGNLQLVRVEESVQLPDYFSIHFDDPHFELFDKDQFTLGTRVEIAFRAEGDPVVVTSGEITAVSMEPGRGGRHELVLTGLDLTHRMARAPKSRSFQSVTDGDVASRIAGEYGLEPDVDGTGEVHEYLLQVAETDYAFLRRRAARIGFDFWIAEKTFHFKKGPRAAGSPPPLRWGANLKGFSVRFASGERCDEVQVRGWDPLAKRAIVGRATEGELGTDAPAGDELNAAAQRAFGRTQRMAGYFPVADQAQADALAQAFLLRASGTEVVLRGEAAGDPLLAAGAMAKVENVGTRLAGNYRITSVEHLYGAGRPYVTKFVCGGKEPAGLADYLAGGHTTTGASRSWGGLVVGIVTNNNDPEKLGRVKVTFPTLSAEDESTWARVATAGGGPKRGIQWLPEVDDEVLVGFEHDDQTRPVVLGGMWNRTDQTPLPDAATGGKINERGMVTRIDSRLLFTDEPTASVHLSLGGEKNLLHLEQKESKLIGEQKLVVEATDIEVTAKNKLTINAAEIEITATGQMTLTGKPIKLN</sequence>
<comment type="caution">
    <text evidence="2">The sequence shown here is derived from an EMBL/GenBank/DDBJ whole genome shotgun (WGS) entry which is preliminary data.</text>
</comment>
<evidence type="ECO:0000259" key="1">
    <source>
        <dbReference type="Pfam" id="PF04717"/>
    </source>
</evidence>
<dbReference type="RefSeq" id="WP_203927437.1">
    <property type="nucleotide sequence ID" value="NZ_BOPH01000026.1"/>
</dbReference>
<accession>A0A8J3ZNC7</accession>
<evidence type="ECO:0000313" key="3">
    <source>
        <dbReference type="Proteomes" id="UP000635606"/>
    </source>
</evidence>
<dbReference type="InterPro" id="IPR037026">
    <property type="entry name" value="Vgr_OB-fold_dom_sf"/>
</dbReference>
<dbReference type="NCBIfam" id="NF033848">
    <property type="entry name" value="VgrG_rel"/>
    <property type="match status" value="1"/>
</dbReference>
<evidence type="ECO:0000313" key="2">
    <source>
        <dbReference type="EMBL" id="GIJ67474.1"/>
    </source>
</evidence>
<dbReference type="Gene3D" id="3.55.50.10">
    <property type="entry name" value="Baseplate protein-like domains"/>
    <property type="match status" value="1"/>
</dbReference>